<gene>
    <name evidence="2" type="ORF">V6242_01850</name>
</gene>
<reference evidence="2 3" key="1">
    <citation type="submission" date="2024-02" db="EMBL/GenBank/DDBJ databases">
        <title>Bacteria isolated from the canopy kelp, Nereocystis luetkeana.</title>
        <authorList>
            <person name="Pfister C.A."/>
            <person name="Younker I.T."/>
            <person name="Light S.H."/>
        </authorList>
    </citation>
    <scope>NUCLEOTIDE SEQUENCE [LARGE SCALE GENOMIC DNA]</scope>
    <source>
        <strain evidence="2 3">TI.4.07</strain>
    </source>
</reference>
<keyword evidence="3" id="KW-1185">Reference proteome</keyword>
<keyword evidence="1" id="KW-0472">Membrane</keyword>
<evidence type="ECO:0000313" key="2">
    <source>
        <dbReference type="EMBL" id="MEL0611874.1"/>
    </source>
</evidence>
<keyword evidence="1" id="KW-0812">Transmembrane</keyword>
<comment type="caution">
    <text evidence="2">The sequence shown here is derived from an EMBL/GenBank/DDBJ whole genome shotgun (WGS) entry which is preliminary data.</text>
</comment>
<evidence type="ECO:0000256" key="1">
    <source>
        <dbReference type="SAM" id="Phobius"/>
    </source>
</evidence>
<keyword evidence="1" id="KW-1133">Transmembrane helix</keyword>
<sequence length="136" mass="15444">MNKINHKAIFLVFLLQILVGFLWYSAAPAALIDPNQGMAKLPSTERLIGFFVASFVYLYFIAWLLVKVKQMSGFSMMLLVFGVWGCVVLPNYLFISFYLQLEFSSALYLLSYSAICSFLAAIILPMWRASRSIFKG</sequence>
<protein>
    <submittedName>
        <fullName evidence="2">Uncharacterized protein</fullName>
    </submittedName>
</protein>
<dbReference type="Proteomes" id="UP001379949">
    <property type="component" value="Unassembled WGS sequence"/>
</dbReference>
<accession>A0ABU9G082</accession>
<feature type="transmembrane region" description="Helical" evidence="1">
    <location>
        <begin position="78"/>
        <end position="99"/>
    </location>
</feature>
<name>A0ABU9G082_9GAMM</name>
<dbReference type="RefSeq" id="WP_341562441.1">
    <property type="nucleotide sequence ID" value="NZ_JBAKAQ010000001.1"/>
</dbReference>
<evidence type="ECO:0000313" key="3">
    <source>
        <dbReference type="Proteomes" id="UP001379949"/>
    </source>
</evidence>
<proteinExistence type="predicted"/>
<dbReference type="EMBL" id="JBAKAR010000001">
    <property type="protein sequence ID" value="MEL0611874.1"/>
    <property type="molecule type" value="Genomic_DNA"/>
</dbReference>
<feature type="transmembrane region" description="Helical" evidence="1">
    <location>
        <begin position="105"/>
        <end position="127"/>
    </location>
</feature>
<organism evidence="2 3">
    <name type="scientific">Marinomonas arenicola</name>
    <dbReference type="NCBI Taxonomy" id="569601"/>
    <lineage>
        <taxon>Bacteria</taxon>
        <taxon>Pseudomonadati</taxon>
        <taxon>Pseudomonadota</taxon>
        <taxon>Gammaproteobacteria</taxon>
        <taxon>Oceanospirillales</taxon>
        <taxon>Oceanospirillaceae</taxon>
        <taxon>Marinomonas</taxon>
    </lineage>
</organism>
<feature type="transmembrane region" description="Helical" evidence="1">
    <location>
        <begin position="47"/>
        <end position="66"/>
    </location>
</feature>